<dbReference type="SUPFAM" id="SSF51261">
    <property type="entry name" value="Duplicated hybrid motif"/>
    <property type="match status" value="1"/>
</dbReference>
<gene>
    <name evidence="2" type="ORF">HCJ96_00390</name>
</gene>
<dbReference type="EMBL" id="JAATNW010000001">
    <property type="protein sequence ID" value="NMH58480.1"/>
    <property type="molecule type" value="Genomic_DNA"/>
</dbReference>
<organism evidence="2 3">
    <name type="scientific">Alteromonas ponticola</name>
    <dbReference type="NCBI Taxonomy" id="2720613"/>
    <lineage>
        <taxon>Bacteria</taxon>
        <taxon>Pseudomonadati</taxon>
        <taxon>Pseudomonadota</taxon>
        <taxon>Gammaproteobacteria</taxon>
        <taxon>Alteromonadales</taxon>
        <taxon>Alteromonadaceae</taxon>
        <taxon>Alteromonas/Salinimonas group</taxon>
        <taxon>Alteromonas</taxon>
    </lineage>
</organism>
<dbReference type="InterPro" id="IPR011055">
    <property type="entry name" value="Dup_hybrid_motif"/>
</dbReference>
<keyword evidence="3" id="KW-1185">Reference proteome</keyword>
<evidence type="ECO:0000313" key="2">
    <source>
        <dbReference type="EMBL" id="NMH58480.1"/>
    </source>
</evidence>
<dbReference type="Pfam" id="PF01551">
    <property type="entry name" value="Peptidase_M23"/>
    <property type="match status" value="1"/>
</dbReference>
<evidence type="ECO:0000313" key="3">
    <source>
        <dbReference type="Proteomes" id="UP000709336"/>
    </source>
</evidence>
<feature type="domain" description="M23ase beta-sheet core" evidence="1">
    <location>
        <begin position="196"/>
        <end position="290"/>
    </location>
</feature>
<accession>A0ABX1QZW0</accession>
<comment type="caution">
    <text evidence="2">The sequence shown here is derived from an EMBL/GenBank/DDBJ whole genome shotgun (WGS) entry which is preliminary data.</text>
</comment>
<reference evidence="2 3" key="1">
    <citation type="submission" date="2020-03" db="EMBL/GenBank/DDBJ databases">
        <title>Alteromonas ponticola sp. nov., isolated from seawater.</title>
        <authorList>
            <person name="Yoon J.-H."/>
            <person name="Kim Y.-O."/>
        </authorList>
    </citation>
    <scope>NUCLEOTIDE SEQUENCE [LARGE SCALE GENOMIC DNA]</scope>
    <source>
        <strain evidence="2 3">MYP5</strain>
    </source>
</reference>
<dbReference type="PANTHER" id="PTHR21666:SF285">
    <property type="entry name" value="M23 FAMILY METALLOPEPTIDASE"/>
    <property type="match status" value="1"/>
</dbReference>
<sequence length="298" mass="33032">MNNKNSVCPIAKLKLLPTKESVKVRWLQIKFLFFILILSMGKAQASEDDEGLMLNGELTQGSLIRGQVAPGSTVTLNGKPVKVNPQGKFVIGFAREAEPAHVLTWTDEQGQRFEKRLSVTSREYDIQRIDGIEPKMVTPPPEVTERIQNDSAKVSQARAKVRDYDAVFTRFIWPAEGPITGVYGSQRILNGEPRWPHYGVDVGSPKGTPVVAPAQGYVTLADDLYYSGNTIILDHGMGVFSTFLHLNEMQVKVGELIEQGRQIGTIGSTGRSTGPHLDWRINLGKMRLDPALLVPRRN</sequence>
<name>A0ABX1QZW0_9ALTE</name>
<evidence type="ECO:0000259" key="1">
    <source>
        <dbReference type="Pfam" id="PF01551"/>
    </source>
</evidence>
<dbReference type="InterPro" id="IPR050570">
    <property type="entry name" value="Cell_wall_metabolism_enzyme"/>
</dbReference>
<proteinExistence type="predicted"/>
<dbReference type="Gene3D" id="2.70.70.10">
    <property type="entry name" value="Glucose Permease (Domain IIA)"/>
    <property type="match status" value="1"/>
</dbReference>
<dbReference type="Proteomes" id="UP000709336">
    <property type="component" value="Unassembled WGS sequence"/>
</dbReference>
<protein>
    <submittedName>
        <fullName evidence="2">M23 family metallopeptidase</fullName>
    </submittedName>
</protein>
<dbReference type="CDD" id="cd12797">
    <property type="entry name" value="M23_peptidase"/>
    <property type="match status" value="1"/>
</dbReference>
<dbReference type="InterPro" id="IPR016047">
    <property type="entry name" value="M23ase_b-sheet_dom"/>
</dbReference>
<dbReference type="PANTHER" id="PTHR21666">
    <property type="entry name" value="PEPTIDASE-RELATED"/>
    <property type="match status" value="1"/>
</dbReference>